<reference evidence="1" key="1">
    <citation type="journal article" date="2014" name="Genome Announc.">
        <title>Draft Genome Sequences of Marine Flavobacterium Nonlabens Strains NR17, NR24, NR27, NR32, NR33, and Ara13.</title>
        <authorList>
            <person name="Nakanishi M."/>
            <person name="Meirelles P."/>
            <person name="Suzuki R."/>
            <person name="Takatani N."/>
            <person name="Mino S."/>
            <person name="Suda W."/>
            <person name="Oshima K."/>
            <person name="Hattori M."/>
            <person name="Ohkuma M."/>
            <person name="Hosokawa M."/>
            <person name="Miyashita K."/>
            <person name="Thompson F.L."/>
            <person name="Niwa A."/>
            <person name="Sawabe T."/>
            <person name="Sawabe T."/>
        </authorList>
    </citation>
    <scope>NUCLEOTIDE SEQUENCE [LARGE SCALE GENOMIC DNA]</scope>
    <source>
        <strain evidence="1">JCM 19294</strain>
    </source>
</reference>
<accession>A0A090QNL6</accession>
<dbReference type="AlphaFoldDB" id="A0A090QNL6"/>
<name>A0A090QNL6_9FLAO</name>
<protein>
    <submittedName>
        <fullName evidence="1">Uncharacterized protein</fullName>
    </submittedName>
</protein>
<dbReference type="Proteomes" id="UP000029221">
    <property type="component" value="Unassembled WGS sequence"/>
</dbReference>
<gene>
    <name evidence="1" type="ORF">JCM19294_592</name>
</gene>
<evidence type="ECO:0000313" key="1">
    <source>
        <dbReference type="EMBL" id="GAK97086.1"/>
    </source>
</evidence>
<evidence type="ECO:0000313" key="2">
    <source>
        <dbReference type="Proteomes" id="UP000029221"/>
    </source>
</evidence>
<sequence length="39" mass="4435">MVLFDASDFVALELTFFGAEQATTPKTKKIERILVLIFM</sequence>
<proteinExistence type="predicted"/>
<organism evidence="1 2">
    <name type="scientific">Nonlabens tegetincola</name>
    <dbReference type="NCBI Taxonomy" id="323273"/>
    <lineage>
        <taxon>Bacteria</taxon>
        <taxon>Pseudomonadati</taxon>
        <taxon>Bacteroidota</taxon>
        <taxon>Flavobacteriia</taxon>
        <taxon>Flavobacteriales</taxon>
        <taxon>Flavobacteriaceae</taxon>
        <taxon>Nonlabens</taxon>
    </lineage>
</organism>
<comment type="caution">
    <text evidence="1">The sequence shown here is derived from an EMBL/GenBank/DDBJ whole genome shotgun (WGS) entry which is preliminary data.</text>
</comment>
<keyword evidence="2" id="KW-1185">Reference proteome</keyword>
<dbReference type="EMBL" id="BBML01000004">
    <property type="protein sequence ID" value="GAK97086.1"/>
    <property type="molecule type" value="Genomic_DNA"/>
</dbReference>